<keyword evidence="2" id="KW-0479">Metal-binding</keyword>
<protein>
    <submittedName>
        <fullName evidence="5">Guanidinopropionase</fullName>
        <ecNumber evidence="5">3.5.3.17</ecNumber>
    </submittedName>
</protein>
<dbReference type="InterPro" id="IPR006035">
    <property type="entry name" value="Ureohydrolase"/>
</dbReference>
<evidence type="ECO:0000256" key="2">
    <source>
        <dbReference type="ARBA" id="ARBA00022723"/>
    </source>
</evidence>
<dbReference type="PANTHER" id="PTHR11358:SF26">
    <property type="entry name" value="GUANIDINO ACID HYDROLASE, MITOCHONDRIAL"/>
    <property type="match status" value="1"/>
</dbReference>
<evidence type="ECO:0000256" key="1">
    <source>
        <dbReference type="ARBA" id="ARBA00009227"/>
    </source>
</evidence>
<dbReference type="PANTHER" id="PTHR11358">
    <property type="entry name" value="ARGINASE/AGMATINASE"/>
    <property type="match status" value="1"/>
</dbReference>
<evidence type="ECO:0000256" key="4">
    <source>
        <dbReference type="RuleBase" id="RU003684"/>
    </source>
</evidence>
<dbReference type="PROSITE" id="PS01053">
    <property type="entry name" value="ARGINASE_1"/>
    <property type="match status" value="1"/>
</dbReference>
<dbReference type="CDD" id="cd11592">
    <property type="entry name" value="Agmatinase_PAH"/>
    <property type="match status" value="1"/>
</dbReference>
<dbReference type="PIRSF" id="PIRSF036979">
    <property type="entry name" value="Arginase"/>
    <property type="match status" value="1"/>
</dbReference>
<accession>A0ABS4E261</accession>
<dbReference type="Pfam" id="PF00491">
    <property type="entry name" value="Arginase"/>
    <property type="match status" value="1"/>
</dbReference>
<dbReference type="PRINTS" id="PR00116">
    <property type="entry name" value="ARGINASE"/>
</dbReference>
<dbReference type="SUPFAM" id="SSF52768">
    <property type="entry name" value="Arginase/deacetylase"/>
    <property type="match status" value="1"/>
</dbReference>
<dbReference type="InterPro" id="IPR005925">
    <property type="entry name" value="Agmatinase-rel"/>
</dbReference>
<dbReference type="EMBL" id="JAGGJU010000009">
    <property type="protein sequence ID" value="MBP1852006.1"/>
    <property type="molecule type" value="Genomic_DNA"/>
</dbReference>
<evidence type="ECO:0000313" key="6">
    <source>
        <dbReference type="Proteomes" id="UP000759443"/>
    </source>
</evidence>
<organism evidence="5 6">
    <name type="scientific">Rhizobium halophytocola</name>
    <dbReference type="NCBI Taxonomy" id="735519"/>
    <lineage>
        <taxon>Bacteria</taxon>
        <taxon>Pseudomonadati</taxon>
        <taxon>Pseudomonadota</taxon>
        <taxon>Alphaproteobacteria</taxon>
        <taxon>Hyphomicrobiales</taxon>
        <taxon>Rhizobiaceae</taxon>
        <taxon>Rhizobium/Agrobacterium group</taxon>
        <taxon>Rhizobium</taxon>
    </lineage>
</organism>
<dbReference type="RefSeq" id="WP_209946835.1">
    <property type="nucleotide sequence ID" value="NZ_JAGGJU010000009.1"/>
</dbReference>
<dbReference type="NCBIfam" id="TIGR01230">
    <property type="entry name" value="agmatinase"/>
    <property type="match status" value="1"/>
</dbReference>
<gene>
    <name evidence="5" type="ORF">J2Z17_003458</name>
</gene>
<dbReference type="InterPro" id="IPR023696">
    <property type="entry name" value="Ureohydrolase_dom_sf"/>
</dbReference>
<evidence type="ECO:0000313" key="5">
    <source>
        <dbReference type="EMBL" id="MBP1852006.1"/>
    </source>
</evidence>
<comment type="caution">
    <text evidence="5">The sequence shown here is derived from an EMBL/GenBank/DDBJ whole genome shotgun (WGS) entry which is preliminary data.</text>
</comment>
<dbReference type="PROSITE" id="PS51409">
    <property type="entry name" value="ARGINASE_2"/>
    <property type="match status" value="1"/>
</dbReference>
<evidence type="ECO:0000256" key="3">
    <source>
        <dbReference type="ARBA" id="ARBA00022801"/>
    </source>
</evidence>
<comment type="similarity">
    <text evidence="1">Belongs to the arginase family. Agmatinase subfamily.</text>
</comment>
<dbReference type="EC" id="3.5.3.17" evidence="5"/>
<dbReference type="InterPro" id="IPR020855">
    <property type="entry name" value="Ureohydrolase_Mn_BS"/>
</dbReference>
<sequence length="331" mass="35850">MADTPSSFSEKFQPISGFDSPRYAGPATFMRLPLIDLAAADIGEVDIGIVGVPWDGGTTNRPGTRHGPRQLRDYSTMIRAIHPATNLNPFKARNVADLGDAPVNPADLADALQRITGFYSRLKEKGITPLSAGGDHLISYPILKALACDGPVGMIHFDAHTDLFDNYFGGFKYTHGTPFRRAIEDGYLDPKRVVQIGIRGTMYDGEDIEWGLEHGVRIIRMEEFEDLGVDAVMEEARAIVGDQKTYVTFDIDSLDPSFAPGTGTPEIGGFTTREAQRMVRKLAGLNLIGADLVEVSPPFDPAGGTAWAGVSLMFELLCVLATSPSTTRPGF</sequence>
<keyword evidence="6" id="KW-1185">Reference proteome</keyword>
<dbReference type="Proteomes" id="UP000759443">
    <property type="component" value="Unassembled WGS sequence"/>
</dbReference>
<dbReference type="Gene3D" id="3.40.800.10">
    <property type="entry name" value="Ureohydrolase domain"/>
    <property type="match status" value="1"/>
</dbReference>
<keyword evidence="3 4" id="KW-0378">Hydrolase</keyword>
<name>A0ABS4E261_9HYPH</name>
<reference evidence="5 6" key="1">
    <citation type="submission" date="2021-03" db="EMBL/GenBank/DDBJ databases">
        <title>Genomic Encyclopedia of Type Strains, Phase IV (KMG-IV): sequencing the most valuable type-strain genomes for metagenomic binning, comparative biology and taxonomic classification.</title>
        <authorList>
            <person name="Goeker M."/>
        </authorList>
    </citation>
    <scope>NUCLEOTIDE SEQUENCE [LARGE SCALE GENOMIC DNA]</scope>
    <source>
        <strain evidence="5 6">DSM 21600</strain>
    </source>
</reference>
<dbReference type="GO" id="GO:0047972">
    <property type="term" value="F:guanidinopropionase activity"/>
    <property type="evidence" value="ECO:0007669"/>
    <property type="project" value="UniProtKB-EC"/>
</dbReference>
<proteinExistence type="inferred from homology"/>